<sequence>MKKALHVISTGKQSFEDWLSITVRIQPWVDFIHIRERSWSTEMIKKGVADLEKHGVPLTKIILNSQPDLALQLGVPGVHFPEKSHEERDHGRFLTKGYSVHSVESAMDKQKRGAQYLIFGHIYPTKSKPGLPPRGLAALKAVSSAVQIPVIAIGGITPQRVPECLAAGASGVAVLSGVYEAEFPEQAAKAYKQSLWEGRHHAEI</sequence>
<comment type="pathway">
    <text evidence="1">Cofactor biosynthesis; thiamine diphosphate biosynthesis.</text>
</comment>
<protein>
    <submittedName>
        <fullName evidence="4">Thiamine-phosphate pyrophosphorylase</fullName>
    </submittedName>
</protein>
<dbReference type="InterPro" id="IPR022998">
    <property type="entry name" value="ThiamineP_synth_TenI"/>
</dbReference>
<comment type="caution">
    <text evidence="4">The sequence shown here is derived from an EMBL/GenBank/DDBJ whole genome shotgun (WGS) entry which is preliminary data.</text>
</comment>
<accession>G9QKP4</accession>
<gene>
    <name evidence="4" type="ORF">HMPREF1015_01733</name>
</gene>
<dbReference type="Gene3D" id="3.20.20.70">
    <property type="entry name" value="Aldolase class I"/>
    <property type="match status" value="1"/>
</dbReference>
<keyword evidence="5" id="KW-1185">Reference proteome</keyword>
<dbReference type="RefSeq" id="WP_003353909.1">
    <property type="nucleotide sequence ID" value="NZ_JH414751.1"/>
</dbReference>
<keyword evidence="2" id="KW-0784">Thiamine biosynthesis</keyword>
<evidence type="ECO:0000313" key="5">
    <source>
        <dbReference type="Proteomes" id="UP000011747"/>
    </source>
</evidence>
<dbReference type="CDD" id="cd00564">
    <property type="entry name" value="TMP_TenI"/>
    <property type="match status" value="1"/>
</dbReference>
<dbReference type="Proteomes" id="UP000011747">
    <property type="component" value="Unassembled WGS sequence"/>
</dbReference>
<dbReference type="GO" id="GO:0005737">
    <property type="term" value="C:cytoplasm"/>
    <property type="evidence" value="ECO:0007669"/>
    <property type="project" value="TreeGrafter"/>
</dbReference>
<dbReference type="InterPro" id="IPR036206">
    <property type="entry name" value="ThiamineP_synth_sf"/>
</dbReference>
<dbReference type="PATRIC" id="fig|665952.3.peg.1593"/>
<dbReference type="Pfam" id="PF02581">
    <property type="entry name" value="TMP-TENI"/>
    <property type="match status" value="1"/>
</dbReference>
<reference evidence="4 5" key="1">
    <citation type="submission" date="2011-09" db="EMBL/GenBank/DDBJ databases">
        <title>The Genome Sequence of Bacillus smithii 7_3_47FAA.</title>
        <authorList>
            <consortium name="The Broad Institute Genome Sequencing Platform"/>
            <person name="Earl A."/>
            <person name="Ward D."/>
            <person name="Feldgarden M."/>
            <person name="Gevers D."/>
            <person name="Daigneault M."/>
            <person name="Strauss J."/>
            <person name="Allen-Vercoe E."/>
            <person name="Young S.K."/>
            <person name="Zeng Q."/>
            <person name="Gargeya S."/>
            <person name="Fitzgerald M."/>
            <person name="Haas B."/>
            <person name="Abouelleil A."/>
            <person name="Alvarado L."/>
            <person name="Arachchi H.M."/>
            <person name="Berlin A."/>
            <person name="Brown A."/>
            <person name="Chapman S.B."/>
            <person name="Chen Z."/>
            <person name="Dunbar C."/>
            <person name="Freedman E."/>
            <person name="Gearin G."/>
            <person name="Goldberg J."/>
            <person name="Griggs A."/>
            <person name="Gujja S."/>
            <person name="Heiman D."/>
            <person name="Howarth C."/>
            <person name="Larson L."/>
            <person name="Lui A."/>
            <person name="MacDonald P.J.P."/>
            <person name="Montmayeur A."/>
            <person name="Murphy C."/>
            <person name="Neiman D."/>
            <person name="Pearson M."/>
            <person name="Priest M."/>
            <person name="Roberts A."/>
            <person name="Saif S."/>
            <person name="Shea T."/>
            <person name="Shenoy N."/>
            <person name="Sisk P."/>
            <person name="Stolte C."/>
            <person name="Sykes S."/>
            <person name="Wortman J."/>
            <person name="Nusbaum C."/>
            <person name="Birren B."/>
        </authorList>
    </citation>
    <scope>NUCLEOTIDE SEQUENCE [LARGE SCALE GENOMIC DNA]</scope>
    <source>
        <strain evidence="4 5">7_3_47FAA</strain>
    </source>
</reference>
<dbReference type="PANTHER" id="PTHR20857">
    <property type="entry name" value="THIAMINE-PHOSPHATE PYROPHOSPHORYLASE"/>
    <property type="match status" value="1"/>
</dbReference>
<evidence type="ECO:0000313" key="4">
    <source>
        <dbReference type="EMBL" id="EHL78240.1"/>
    </source>
</evidence>
<dbReference type="GeneID" id="87580825"/>
<name>G9QKP4_9BACI</name>
<dbReference type="AlphaFoldDB" id="G9QKP4"/>
<dbReference type="InterPro" id="IPR013785">
    <property type="entry name" value="Aldolase_TIM"/>
</dbReference>
<dbReference type="PANTHER" id="PTHR20857:SF22">
    <property type="entry name" value="THIAZOLE TAUTOMERASE"/>
    <property type="match status" value="1"/>
</dbReference>
<evidence type="ECO:0000256" key="2">
    <source>
        <dbReference type="ARBA" id="ARBA00022977"/>
    </source>
</evidence>
<organism evidence="4 5">
    <name type="scientific">Bacillus smithii 7_3_47FAA</name>
    <dbReference type="NCBI Taxonomy" id="665952"/>
    <lineage>
        <taxon>Bacteria</taxon>
        <taxon>Bacillati</taxon>
        <taxon>Bacillota</taxon>
        <taxon>Bacilli</taxon>
        <taxon>Bacillales</taxon>
        <taxon>Bacillaceae</taxon>
        <taxon>Bacillus</taxon>
    </lineage>
</organism>
<dbReference type="EMBL" id="ACWF01000085">
    <property type="protein sequence ID" value="EHL78240.1"/>
    <property type="molecule type" value="Genomic_DNA"/>
</dbReference>
<proteinExistence type="predicted"/>
<dbReference type="GO" id="GO:0009228">
    <property type="term" value="P:thiamine biosynthetic process"/>
    <property type="evidence" value="ECO:0007669"/>
    <property type="project" value="UniProtKB-KW"/>
</dbReference>
<dbReference type="SUPFAM" id="SSF51391">
    <property type="entry name" value="Thiamin phosphate synthase"/>
    <property type="match status" value="1"/>
</dbReference>
<evidence type="ECO:0000256" key="1">
    <source>
        <dbReference type="ARBA" id="ARBA00004948"/>
    </source>
</evidence>
<feature type="domain" description="Thiamine phosphate synthase/TenI" evidence="3">
    <location>
        <begin position="22"/>
        <end position="178"/>
    </location>
</feature>
<evidence type="ECO:0000259" key="3">
    <source>
        <dbReference type="Pfam" id="PF02581"/>
    </source>
</evidence>
<dbReference type="HOGENOM" id="CLU_018272_3_4_9"/>
<dbReference type="GO" id="GO:0004789">
    <property type="term" value="F:thiamine-phosphate diphosphorylase activity"/>
    <property type="evidence" value="ECO:0007669"/>
    <property type="project" value="TreeGrafter"/>
</dbReference>